<evidence type="ECO:0000313" key="7">
    <source>
        <dbReference type="Proteomes" id="UP000186917"/>
    </source>
</evidence>
<dbReference type="PANTHER" id="PTHR43424:SF1">
    <property type="entry name" value="LOCUS PUTATIVE PROTEIN 1-RELATED"/>
    <property type="match status" value="1"/>
</dbReference>
<feature type="transmembrane region" description="Helical" evidence="5">
    <location>
        <begin position="439"/>
        <end position="457"/>
    </location>
</feature>
<evidence type="ECO:0000256" key="5">
    <source>
        <dbReference type="SAM" id="Phobius"/>
    </source>
</evidence>
<feature type="transmembrane region" description="Helical" evidence="5">
    <location>
        <begin position="7"/>
        <end position="27"/>
    </location>
</feature>
<feature type="transmembrane region" description="Helical" evidence="5">
    <location>
        <begin position="210"/>
        <end position="227"/>
    </location>
</feature>
<dbReference type="InterPro" id="IPR002797">
    <property type="entry name" value="Polysacc_synth"/>
</dbReference>
<evidence type="ECO:0000313" key="6">
    <source>
        <dbReference type="EMBL" id="SIT18354.1"/>
    </source>
</evidence>
<feature type="transmembrane region" description="Helical" evidence="5">
    <location>
        <begin position="168"/>
        <end position="189"/>
    </location>
</feature>
<dbReference type="KEGG" id="fln:FLA_6258"/>
<dbReference type="STRING" id="477680.SAMN05421788_104432"/>
<dbReference type="OrthoDB" id="9815702at2"/>
<feature type="transmembrane region" description="Helical" evidence="5">
    <location>
        <begin position="116"/>
        <end position="134"/>
    </location>
</feature>
<feature type="transmembrane region" description="Helical" evidence="5">
    <location>
        <begin position="84"/>
        <end position="104"/>
    </location>
</feature>
<feature type="transmembrane region" description="Helical" evidence="5">
    <location>
        <begin position="356"/>
        <end position="375"/>
    </location>
</feature>
<evidence type="ECO:0000256" key="1">
    <source>
        <dbReference type="ARBA" id="ARBA00004141"/>
    </source>
</evidence>
<evidence type="ECO:0000256" key="4">
    <source>
        <dbReference type="ARBA" id="ARBA00023136"/>
    </source>
</evidence>
<reference evidence="7" key="1">
    <citation type="submission" date="2017-01" db="EMBL/GenBank/DDBJ databases">
        <authorList>
            <person name="Varghese N."/>
            <person name="Submissions S."/>
        </authorList>
    </citation>
    <scope>NUCLEOTIDE SEQUENCE [LARGE SCALE GENOMIC DNA]</scope>
    <source>
        <strain evidence="7">DSM 21054</strain>
    </source>
</reference>
<keyword evidence="7" id="KW-1185">Reference proteome</keyword>
<dbReference type="CDD" id="cd13128">
    <property type="entry name" value="MATE_Wzx_like"/>
    <property type="match status" value="1"/>
</dbReference>
<dbReference type="Proteomes" id="UP000186917">
    <property type="component" value="Unassembled WGS sequence"/>
</dbReference>
<proteinExistence type="predicted"/>
<name>A0A173MS64_9BACT</name>
<feature type="transmembrane region" description="Helical" evidence="5">
    <location>
        <begin position="288"/>
        <end position="311"/>
    </location>
</feature>
<gene>
    <name evidence="6" type="ORF">SAMN05421788_104432</name>
</gene>
<feature type="transmembrane region" description="Helical" evidence="5">
    <location>
        <begin position="146"/>
        <end position="162"/>
    </location>
</feature>
<feature type="transmembrane region" description="Helical" evidence="5">
    <location>
        <begin position="323"/>
        <end position="344"/>
    </location>
</feature>
<feature type="transmembrane region" description="Helical" evidence="5">
    <location>
        <begin position="247"/>
        <end position="267"/>
    </location>
</feature>
<evidence type="ECO:0000256" key="2">
    <source>
        <dbReference type="ARBA" id="ARBA00022692"/>
    </source>
</evidence>
<dbReference type="AlphaFoldDB" id="A0A173MS64"/>
<dbReference type="EMBL" id="FTOR01000004">
    <property type="protein sequence ID" value="SIT18354.1"/>
    <property type="molecule type" value="Genomic_DNA"/>
</dbReference>
<feature type="transmembrane region" description="Helical" evidence="5">
    <location>
        <begin position="47"/>
        <end position="64"/>
    </location>
</feature>
<evidence type="ECO:0000256" key="3">
    <source>
        <dbReference type="ARBA" id="ARBA00022989"/>
    </source>
</evidence>
<sequence length="487" mass="54867">MSAIKKNIVYNTLLSLSQVLFPLITFPYASRILGPGGIGQVSFIDSLTQYFILFASVGIPLYGVREIAKVKSDVVKMSKLFSELIFLHLITTAVFVVAYIILFFVLKDKEVNVKLFYIGILTLLGNVFIIEWFYQAQEKFDFITKRTLLLRLVFVCLLFALVKSSNDVVIYYSLFFGLQLLNAIVNFTLSFKFHVRLMVSGLNLKQHIRPLLFLTACSVIGSVYVLLDNVILGMISNKESVGFYSSAIKITKVPISMINALGLVLVPQMSEAFHQKDYEKVKYFVANSFHYVLALGVPLCMGIALTAPWTVRLISGNSFLPSIALVYTMAPIVIFIALNCVFFFQIFTPDNKEKSMLVILVISAFISITMNLLLIPPFHHLGAAITTTATEFSVLLMSMFFAHKFYGITIQMSNFFKPLLASLLFIPIVYTVGHLHIAYGLQFIIAAAACGIAYYVIQRFVFKDVIIIKMEHFALNPFIKKFKRSVQ</sequence>
<protein>
    <submittedName>
        <fullName evidence="6">Membrane protein involved in the export of O-antigen and teichoic acid</fullName>
    </submittedName>
</protein>
<accession>A0A173MS64</accession>
<dbReference type="InterPro" id="IPR052556">
    <property type="entry name" value="PolySynth_Transporter"/>
</dbReference>
<keyword evidence="3 5" id="KW-1133">Transmembrane helix</keyword>
<keyword evidence="2 5" id="KW-0812">Transmembrane</keyword>
<dbReference type="PANTHER" id="PTHR43424">
    <property type="entry name" value="LOCUS PUTATIVE PROTEIN 1-RELATED"/>
    <property type="match status" value="1"/>
</dbReference>
<dbReference type="RefSeq" id="WP_076379742.1">
    <property type="nucleotide sequence ID" value="NZ_AP017422.1"/>
</dbReference>
<feature type="transmembrane region" description="Helical" evidence="5">
    <location>
        <begin position="381"/>
        <end position="402"/>
    </location>
</feature>
<keyword evidence="4 5" id="KW-0472">Membrane</keyword>
<comment type="subcellular location">
    <subcellularLocation>
        <location evidence="1">Membrane</location>
        <topology evidence="1">Multi-pass membrane protein</topology>
    </subcellularLocation>
</comment>
<feature type="transmembrane region" description="Helical" evidence="5">
    <location>
        <begin position="414"/>
        <end position="433"/>
    </location>
</feature>
<dbReference type="Pfam" id="PF01943">
    <property type="entry name" value="Polysacc_synt"/>
    <property type="match status" value="1"/>
</dbReference>
<dbReference type="GO" id="GO:0016020">
    <property type="term" value="C:membrane"/>
    <property type="evidence" value="ECO:0007669"/>
    <property type="project" value="UniProtKB-SubCell"/>
</dbReference>
<organism evidence="6 7">
    <name type="scientific">Filimonas lacunae</name>
    <dbReference type="NCBI Taxonomy" id="477680"/>
    <lineage>
        <taxon>Bacteria</taxon>
        <taxon>Pseudomonadati</taxon>
        <taxon>Bacteroidota</taxon>
        <taxon>Chitinophagia</taxon>
        <taxon>Chitinophagales</taxon>
        <taxon>Chitinophagaceae</taxon>
        <taxon>Filimonas</taxon>
    </lineage>
</organism>